<gene>
    <name evidence="9" type="ORF">Ctob_014739</name>
</gene>
<dbReference type="SUPFAM" id="SSF117839">
    <property type="entry name" value="WWE domain"/>
    <property type="match status" value="1"/>
</dbReference>
<feature type="domain" description="WWE" evidence="7">
    <location>
        <begin position="180"/>
        <end position="267"/>
    </location>
</feature>
<dbReference type="InterPro" id="IPR004170">
    <property type="entry name" value="WWE_dom"/>
</dbReference>
<dbReference type="PANTHER" id="PTHR10459:SF60">
    <property type="entry name" value="POLY [ADP-RIBOSE] POLYMERASE 2"/>
    <property type="match status" value="1"/>
</dbReference>
<dbReference type="GO" id="GO:1990404">
    <property type="term" value="F:NAD+-protein mono-ADP-ribosyltransferase activity"/>
    <property type="evidence" value="ECO:0007669"/>
    <property type="project" value="TreeGrafter"/>
</dbReference>
<dbReference type="SMART" id="SM00773">
    <property type="entry name" value="WGR"/>
    <property type="match status" value="1"/>
</dbReference>
<dbReference type="InterPro" id="IPR008893">
    <property type="entry name" value="WGR_domain"/>
</dbReference>
<evidence type="ECO:0000259" key="8">
    <source>
        <dbReference type="PROSITE" id="PS51977"/>
    </source>
</evidence>
<dbReference type="GO" id="GO:0070212">
    <property type="term" value="P:protein poly-ADP-ribosylation"/>
    <property type="evidence" value="ECO:0007669"/>
    <property type="project" value="TreeGrafter"/>
</dbReference>
<proteinExistence type="predicted"/>
<dbReference type="PROSITE" id="PS51977">
    <property type="entry name" value="WGR"/>
    <property type="match status" value="1"/>
</dbReference>
<dbReference type="GO" id="GO:0006302">
    <property type="term" value="P:double-strand break repair"/>
    <property type="evidence" value="ECO:0007669"/>
    <property type="project" value="TreeGrafter"/>
</dbReference>
<dbReference type="Gene3D" id="2.20.140.10">
    <property type="entry name" value="WGR domain"/>
    <property type="match status" value="1"/>
</dbReference>
<comment type="caution">
    <text evidence="9">The sequence shown here is derived from an EMBL/GenBank/DDBJ whole genome shotgun (WGS) entry which is preliminary data.</text>
</comment>
<evidence type="ECO:0000313" key="10">
    <source>
        <dbReference type="Proteomes" id="UP000037460"/>
    </source>
</evidence>
<keyword evidence="3" id="KW-0808">Transferase</keyword>
<dbReference type="AlphaFoldDB" id="A0A0M0K5K3"/>
<dbReference type="Pfam" id="PF02825">
    <property type="entry name" value="WWE"/>
    <property type="match status" value="1"/>
</dbReference>
<dbReference type="PANTHER" id="PTHR10459">
    <property type="entry name" value="DNA LIGASE"/>
    <property type="match status" value="1"/>
</dbReference>
<evidence type="ECO:0000256" key="5">
    <source>
        <dbReference type="ARBA" id="ARBA00033987"/>
    </source>
</evidence>
<feature type="region of interest" description="Disordered" evidence="6">
    <location>
        <begin position="1"/>
        <end position="70"/>
    </location>
</feature>
<dbReference type="InterPro" id="IPR050800">
    <property type="entry name" value="ARTD/PARP"/>
</dbReference>
<keyword evidence="2" id="KW-0328">Glycosyltransferase</keyword>
<dbReference type="Pfam" id="PF05406">
    <property type="entry name" value="WGR"/>
    <property type="match status" value="1"/>
</dbReference>
<dbReference type="EMBL" id="JWZX01001459">
    <property type="protein sequence ID" value="KOO33663.1"/>
    <property type="molecule type" value="Genomic_DNA"/>
</dbReference>
<dbReference type="EC" id="2.4.2.30" evidence="1"/>
<evidence type="ECO:0000256" key="4">
    <source>
        <dbReference type="ARBA" id="ARBA00023027"/>
    </source>
</evidence>
<evidence type="ECO:0000259" key="7">
    <source>
        <dbReference type="PROSITE" id="PS50918"/>
    </source>
</evidence>
<comment type="catalytic activity">
    <reaction evidence="5">
        <text>NAD(+) + (ADP-D-ribosyl)n-acceptor = nicotinamide + (ADP-D-ribosyl)n+1-acceptor + H(+).</text>
        <dbReference type="EC" id="2.4.2.30"/>
    </reaction>
</comment>
<dbReference type="Proteomes" id="UP000037460">
    <property type="component" value="Unassembled WGS sequence"/>
</dbReference>
<dbReference type="PROSITE" id="PS50918">
    <property type="entry name" value="WWE"/>
    <property type="match status" value="1"/>
</dbReference>
<feature type="domain" description="WGR" evidence="8">
    <location>
        <begin position="90"/>
        <end position="180"/>
    </location>
</feature>
<dbReference type="OrthoDB" id="70288at2759"/>
<protein>
    <recommendedName>
        <fullName evidence="1">NAD(+) ADP-ribosyltransferase</fullName>
        <ecNumber evidence="1">2.4.2.30</ecNumber>
    </recommendedName>
</protein>
<dbReference type="InterPro" id="IPR037197">
    <property type="entry name" value="WWE_dom_sf"/>
</dbReference>
<keyword evidence="4" id="KW-0520">NAD</keyword>
<dbReference type="SUPFAM" id="SSF142921">
    <property type="entry name" value="WGR domain-like"/>
    <property type="match status" value="1"/>
</dbReference>
<keyword evidence="10" id="KW-1185">Reference proteome</keyword>
<dbReference type="GO" id="GO:0005730">
    <property type="term" value="C:nucleolus"/>
    <property type="evidence" value="ECO:0007669"/>
    <property type="project" value="TreeGrafter"/>
</dbReference>
<name>A0A0M0K5K3_9EUKA</name>
<reference evidence="10" key="1">
    <citation type="journal article" date="2015" name="PLoS Genet.">
        <title>Genome Sequence and Transcriptome Analyses of Chrysochromulina tobin: Metabolic Tools for Enhanced Algal Fitness in the Prominent Order Prymnesiales (Haptophyceae).</title>
        <authorList>
            <person name="Hovde B.T."/>
            <person name="Deodato C.R."/>
            <person name="Hunsperger H.M."/>
            <person name="Ryken S.A."/>
            <person name="Yost W."/>
            <person name="Jha R.K."/>
            <person name="Patterson J."/>
            <person name="Monnat R.J. Jr."/>
            <person name="Barlow S.B."/>
            <person name="Starkenburg S.R."/>
            <person name="Cattolico R.A."/>
        </authorList>
    </citation>
    <scope>NUCLEOTIDE SEQUENCE</scope>
    <source>
        <strain evidence="10">CCMP291</strain>
    </source>
</reference>
<dbReference type="Gene3D" id="3.30.720.50">
    <property type="match status" value="1"/>
</dbReference>
<accession>A0A0M0K5K3</accession>
<organism evidence="9 10">
    <name type="scientific">Chrysochromulina tobinii</name>
    <dbReference type="NCBI Taxonomy" id="1460289"/>
    <lineage>
        <taxon>Eukaryota</taxon>
        <taxon>Haptista</taxon>
        <taxon>Haptophyta</taxon>
        <taxon>Prymnesiophyceae</taxon>
        <taxon>Prymnesiales</taxon>
        <taxon>Chrysochromulinaceae</taxon>
        <taxon>Chrysochromulina</taxon>
    </lineage>
</organism>
<evidence type="ECO:0000256" key="3">
    <source>
        <dbReference type="ARBA" id="ARBA00022679"/>
    </source>
</evidence>
<evidence type="ECO:0000256" key="1">
    <source>
        <dbReference type="ARBA" id="ARBA00012020"/>
    </source>
</evidence>
<dbReference type="InterPro" id="IPR036930">
    <property type="entry name" value="WGR_dom_sf"/>
</dbReference>
<feature type="compositionally biased region" description="Low complexity" evidence="6">
    <location>
        <begin position="26"/>
        <end position="68"/>
    </location>
</feature>
<evidence type="ECO:0000256" key="6">
    <source>
        <dbReference type="SAM" id="MobiDB-lite"/>
    </source>
</evidence>
<sequence length="268" mass="28584">MPPSGRIRKAPDYFDPSAGATVKTGPAPTIAKAKKAPAQAPAAAAAPKAKPKGKAPAAAAPASPPKLAHTTGSFASLEADPVVDENGLSSASVLASHKMVLQDLAKNSDKYYLLQTIEADGEYYVVRRWGRTGTKGEAKLSDPFATLAEADADLCTTFKDKTGYADPAAADGKAPKAGKYTVLKAAAALAKGKWQYYVDDKIDGKADGWYDYFTDASDIVEGVYAEWKSNPSMFVRCVQSGHFSYMVDLNNMTQTNVSTHKKRQIRRA</sequence>
<evidence type="ECO:0000256" key="2">
    <source>
        <dbReference type="ARBA" id="ARBA00022676"/>
    </source>
</evidence>
<dbReference type="GO" id="GO:0003950">
    <property type="term" value="F:NAD+ poly-ADP-ribosyltransferase activity"/>
    <property type="evidence" value="ECO:0007669"/>
    <property type="project" value="UniProtKB-EC"/>
</dbReference>
<evidence type="ECO:0000313" key="9">
    <source>
        <dbReference type="EMBL" id="KOO33663.1"/>
    </source>
</evidence>